<reference evidence="1" key="1">
    <citation type="submission" date="2021-03" db="EMBL/GenBank/DDBJ databases">
        <title>Leucobacter chromiisoli sp. nov., isolated from chromium-containing soil of chemical plant.</title>
        <authorList>
            <person name="Xu Z."/>
        </authorList>
    </citation>
    <scope>NUCLEOTIDE SEQUENCE</scope>
    <source>
        <strain evidence="1">S27</strain>
    </source>
</reference>
<dbReference type="Gene3D" id="3.40.50.10900">
    <property type="entry name" value="PAC-like subunit"/>
    <property type="match status" value="1"/>
</dbReference>
<dbReference type="AlphaFoldDB" id="A0A939SBX4"/>
<organism evidence="1 2">
    <name type="scientific">Leucobacter weissii</name>
    <dbReference type="NCBI Taxonomy" id="1983706"/>
    <lineage>
        <taxon>Bacteria</taxon>
        <taxon>Bacillati</taxon>
        <taxon>Actinomycetota</taxon>
        <taxon>Actinomycetes</taxon>
        <taxon>Micrococcales</taxon>
        <taxon>Microbacteriaceae</taxon>
        <taxon>Leucobacter</taxon>
    </lineage>
</organism>
<name>A0A939SBX4_9MICO</name>
<dbReference type="InterPro" id="IPR008492">
    <property type="entry name" value="Rv2714-like"/>
</dbReference>
<keyword evidence="2" id="KW-1185">Reference proteome</keyword>
<dbReference type="Pfam" id="PF09754">
    <property type="entry name" value="PAC2"/>
    <property type="match status" value="1"/>
</dbReference>
<dbReference type="InterPro" id="IPR038389">
    <property type="entry name" value="PSMG2_sf"/>
</dbReference>
<comment type="caution">
    <text evidence="1">The sequence shown here is derived from an EMBL/GenBank/DDBJ whole genome shotgun (WGS) entry which is preliminary data.</text>
</comment>
<gene>
    <name evidence="1" type="ORF">J4H92_07975</name>
</gene>
<accession>A0A939SBX4</accession>
<evidence type="ECO:0000313" key="1">
    <source>
        <dbReference type="EMBL" id="MBO1901885.1"/>
    </source>
</evidence>
<dbReference type="Gene3D" id="1.10.287.100">
    <property type="match status" value="1"/>
</dbReference>
<proteinExistence type="predicted"/>
<dbReference type="EMBL" id="JAGDYM010000009">
    <property type="protein sequence ID" value="MBO1901885.1"/>
    <property type="molecule type" value="Genomic_DNA"/>
</dbReference>
<dbReference type="InterPro" id="IPR019151">
    <property type="entry name" value="Proteasome_assmbl_chaperone_2"/>
</dbReference>
<dbReference type="Proteomes" id="UP000664382">
    <property type="component" value="Unassembled WGS sequence"/>
</dbReference>
<dbReference type="SUPFAM" id="SSF159659">
    <property type="entry name" value="Cgl1923-like"/>
    <property type="match status" value="1"/>
</dbReference>
<evidence type="ECO:0000313" key="2">
    <source>
        <dbReference type="Proteomes" id="UP000664382"/>
    </source>
</evidence>
<protein>
    <submittedName>
        <fullName evidence="1">PAC2 family protein</fullName>
    </submittedName>
</protein>
<sequence length="291" mass="32477">MVVALGGLSDAGGVISQLREFLRERSEPEEVVRFNADLLLDYRSRRPLITFHEDHFADYTPETLTLELATDELGSPFLLLSGFEPDFRWDQFIDAVLLLVDEFEVSTTVWSHAIPMPVPHTRPIRATVSGSREDLIEGRSVWKPTSKLPASISHVLEYRLHGLGEDVAGFALLVPHYLANTEFPDALLATLDGFMAATGLLFDTNEISELSREFHLQVDRQIEENDESLEMVRGLELRYDAYMAEEPTSNSPLVGDDGTIPTADQLASELERFLAQQRENGDGTAASGETR</sequence>
<dbReference type="PIRSF" id="PIRSF028754">
    <property type="entry name" value="UCP028754"/>
    <property type="match status" value="1"/>
</dbReference>